<evidence type="ECO:0000313" key="1">
    <source>
        <dbReference type="EMBL" id="KAJ8434855.1"/>
    </source>
</evidence>
<reference evidence="1" key="1">
    <citation type="submission" date="2022-04" db="EMBL/GenBank/DDBJ databases">
        <title>Carnegiea gigantea Genome sequencing and assembly v2.</title>
        <authorList>
            <person name="Copetti D."/>
            <person name="Sanderson M.J."/>
            <person name="Burquez A."/>
            <person name="Wojciechowski M.F."/>
        </authorList>
    </citation>
    <scope>NUCLEOTIDE SEQUENCE</scope>
    <source>
        <strain evidence="1">SGP5-SGP5p</strain>
        <tissue evidence="1">Aerial part</tissue>
    </source>
</reference>
<gene>
    <name evidence="1" type="ORF">Cgig2_022134</name>
</gene>
<dbReference type="InterPro" id="IPR026669">
    <property type="entry name" value="Arsenite_MeTrfase-like"/>
</dbReference>
<dbReference type="InterPro" id="IPR029063">
    <property type="entry name" value="SAM-dependent_MTases_sf"/>
</dbReference>
<dbReference type="GO" id="GO:0008168">
    <property type="term" value="F:methyltransferase activity"/>
    <property type="evidence" value="ECO:0007669"/>
    <property type="project" value="TreeGrafter"/>
</dbReference>
<dbReference type="Proteomes" id="UP001153076">
    <property type="component" value="Unassembled WGS sequence"/>
</dbReference>
<dbReference type="CDD" id="cd02440">
    <property type="entry name" value="AdoMet_MTases"/>
    <property type="match status" value="1"/>
</dbReference>
<dbReference type="Gene3D" id="3.40.50.150">
    <property type="entry name" value="Vaccinia Virus protein VP39"/>
    <property type="match status" value="1"/>
</dbReference>
<dbReference type="Pfam" id="PF02353">
    <property type="entry name" value="CMAS"/>
    <property type="match status" value="1"/>
</dbReference>
<protein>
    <recommendedName>
        <fullName evidence="3">Cyclopropane-fatty-acyl-phospholipid synthase</fullName>
    </recommendedName>
</protein>
<dbReference type="PANTHER" id="PTHR43675">
    <property type="entry name" value="ARSENITE METHYLTRANSFERASE"/>
    <property type="match status" value="1"/>
</dbReference>
<sequence>MTTYQAGMMAAHAVLRRSFTVIKNPKQMVLSWTEAAVRHYIATEGDLGLANAFITGDISFVDKNEGVLNFFMVCLANFYSYRPVSEGDKWSHGPDGGWRPIISTAAIASAKYFYQHVARRNTITQARQNVARHYDLAKVEEQHELLEIGCGWGSFAIEVVKKRGCRYNGITLAEEQLKYAEQRVRETGLQSPPILISVSEPCGV</sequence>
<name>A0A9Q1K137_9CARY</name>
<evidence type="ECO:0000313" key="2">
    <source>
        <dbReference type="Proteomes" id="UP001153076"/>
    </source>
</evidence>
<accession>A0A9Q1K137</accession>
<comment type="caution">
    <text evidence="1">The sequence shown here is derived from an EMBL/GenBank/DDBJ whole genome shotgun (WGS) entry which is preliminary data.</text>
</comment>
<dbReference type="AlphaFoldDB" id="A0A9Q1K137"/>
<dbReference type="PANTHER" id="PTHR43675:SF30">
    <property type="entry name" value="CYCLOPROPANE-FATTY-ACYL-PHOSPHOLIPID SYNTHASE"/>
    <property type="match status" value="1"/>
</dbReference>
<proteinExistence type="predicted"/>
<evidence type="ECO:0008006" key="3">
    <source>
        <dbReference type="Google" id="ProtNLM"/>
    </source>
</evidence>
<dbReference type="OrthoDB" id="5977668at2759"/>
<organism evidence="1 2">
    <name type="scientific">Carnegiea gigantea</name>
    <dbReference type="NCBI Taxonomy" id="171969"/>
    <lineage>
        <taxon>Eukaryota</taxon>
        <taxon>Viridiplantae</taxon>
        <taxon>Streptophyta</taxon>
        <taxon>Embryophyta</taxon>
        <taxon>Tracheophyta</taxon>
        <taxon>Spermatophyta</taxon>
        <taxon>Magnoliopsida</taxon>
        <taxon>eudicotyledons</taxon>
        <taxon>Gunneridae</taxon>
        <taxon>Pentapetalae</taxon>
        <taxon>Caryophyllales</taxon>
        <taxon>Cactineae</taxon>
        <taxon>Cactaceae</taxon>
        <taxon>Cactoideae</taxon>
        <taxon>Echinocereeae</taxon>
        <taxon>Carnegiea</taxon>
    </lineage>
</organism>
<dbReference type="SUPFAM" id="SSF53335">
    <property type="entry name" value="S-adenosyl-L-methionine-dependent methyltransferases"/>
    <property type="match status" value="1"/>
</dbReference>
<keyword evidence="2" id="KW-1185">Reference proteome</keyword>
<dbReference type="EMBL" id="JAKOGI010000448">
    <property type="protein sequence ID" value="KAJ8434855.1"/>
    <property type="molecule type" value="Genomic_DNA"/>
</dbReference>